<dbReference type="EMBL" id="AMGO01000067">
    <property type="protein sequence ID" value="EKE43255.1"/>
    <property type="molecule type" value="Genomic_DNA"/>
</dbReference>
<dbReference type="PANTHER" id="PTHR45947:SF15">
    <property type="entry name" value="TEICHURONIC ACID BIOSYNTHESIS GLYCOSYLTRANSFERASE TUAC-RELATED"/>
    <property type="match status" value="1"/>
</dbReference>
<dbReference type="GO" id="GO:0016757">
    <property type="term" value="F:glycosyltransferase activity"/>
    <property type="evidence" value="ECO:0007669"/>
    <property type="project" value="InterPro"/>
</dbReference>
<sequence>MDGQYILQDATALVGNDVAERPVAAGAGLTVGYVMNTYPLVSTTFIGREIRAIEAMGATVRRYAIRHWTDDLVDDGDRRERGLTRYLLTGPRRDMLRAVLSETAANPRGMARAFGCALRLMRAGGGPVRQMAYLAEAIVLRRAAAADGVMHLHAHFSSNATSVAMLARALGGPPYSFTVHGPTEFFNPHENALGAKVAGAAFVACISHFARAQVMIFAARKDWPKLRIVHCGVAPGLYDAPRGAPGQRLLFVGRLARVKGVAVLLDAFAALRAGHPDAHLTLAGDGPERATLEGYARDLGIADAVTFTGYLGQDAVAGRLAQTDIFVLPSFAEGVPVVLMEAMAAGLPVIGPQVAGVPELVEEGVSGYLVPPGDTDTLTDRIARLLDDPALRARMGQAGRARVARDFDADREAAWLARLVEGSLQGGLPQGLRPEASCR</sequence>
<dbReference type="Proteomes" id="UP000006765">
    <property type="component" value="Unassembled WGS sequence"/>
</dbReference>
<dbReference type="Gene3D" id="3.40.50.2000">
    <property type="entry name" value="Glycogen Phosphorylase B"/>
    <property type="match status" value="2"/>
</dbReference>
<dbReference type="InterPro" id="IPR050194">
    <property type="entry name" value="Glycosyltransferase_grp1"/>
</dbReference>
<evidence type="ECO:0000313" key="3">
    <source>
        <dbReference type="Proteomes" id="UP000006765"/>
    </source>
</evidence>
<keyword evidence="3" id="KW-1185">Reference proteome</keyword>
<dbReference type="STRING" id="1231392.OCGS_2592"/>
<dbReference type="PATRIC" id="fig|1231392.3.peg.2606"/>
<gene>
    <name evidence="2" type="ORF">OCGS_2592</name>
</gene>
<feature type="domain" description="Glycosyl transferase family 1" evidence="1">
    <location>
        <begin position="249"/>
        <end position="401"/>
    </location>
</feature>
<reference evidence="2 3" key="1">
    <citation type="journal article" date="2012" name="J. Bacteriol.">
        <title>Draft Genome Sequence of Oceaniovalibus guishaninsula JLT2003T.</title>
        <authorList>
            <person name="Tang K."/>
            <person name="Liu K."/>
            <person name="Jiao N."/>
        </authorList>
    </citation>
    <scope>NUCLEOTIDE SEQUENCE [LARGE SCALE GENOMIC DNA]</scope>
    <source>
        <strain evidence="2 3">JLT2003</strain>
    </source>
</reference>
<evidence type="ECO:0000313" key="2">
    <source>
        <dbReference type="EMBL" id="EKE43255.1"/>
    </source>
</evidence>
<dbReference type="eggNOG" id="COG0438">
    <property type="taxonomic scope" value="Bacteria"/>
</dbReference>
<organism evidence="2 3">
    <name type="scientific">Oceaniovalibus guishaninsula JLT2003</name>
    <dbReference type="NCBI Taxonomy" id="1231392"/>
    <lineage>
        <taxon>Bacteria</taxon>
        <taxon>Pseudomonadati</taxon>
        <taxon>Pseudomonadota</taxon>
        <taxon>Alphaproteobacteria</taxon>
        <taxon>Rhodobacterales</taxon>
        <taxon>Roseobacteraceae</taxon>
        <taxon>Oceaniovalibus</taxon>
    </lineage>
</organism>
<accession>K2I308</accession>
<comment type="caution">
    <text evidence="2">The sequence shown here is derived from an EMBL/GenBank/DDBJ whole genome shotgun (WGS) entry which is preliminary data.</text>
</comment>
<dbReference type="InterPro" id="IPR001296">
    <property type="entry name" value="Glyco_trans_1"/>
</dbReference>
<keyword evidence="2" id="KW-0808">Transferase</keyword>
<dbReference type="RefSeq" id="WP_007427744.1">
    <property type="nucleotide sequence ID" value="NZ_AMGO01000067.1"/>
</dbReference>
<dbReference type="AlphaFoldDB" id="K2I308"/>
<dbReference type="SUPFAM" id="SSF53756">
    <property type="entry name" value="UDP-Glycosyltransferase/glycogen phosphorylase"/>
    <property type="match status" value="1"/>
</dbReference>
<dbReference type="Pfam" id="PF00534">
    <property type="entry name" value="Glycos_transf_1"/>
    <property type="match status" value="1"/>
</dbReference>
<proteinExistence type="predicted"/>
<name>K2I308_9RHOB</name>
<dbReference type="PANTHER" id="PTHR45947">
    <property type="entry name" value="SULFOQUINOVOSYL TRANSFERASE SQD2"/>
    <property type="match status" value="1"/>
</dbReference>
<protein>
    <submittedName>
        <fullName evidence="2">Glycosyl transferase, group 1 family protein</fullName>
    </submittedName>
</protein>
<evidence type="ECO:0000259" key="1">
    <source>
        <dbReference type="Pfam" id="PF00534"/>
    </source>
</evidence>